<evidence type="ECO:0000256" key="6">
    <source>
        <dbReference type="ARBA" id="ARBA00023136"/>
    </source>
</evidence>
<evidence type="ECO:0000259" key="8">
    <source>
        <dbReference type="Pfam" id="PF04290"/>
    </source>
</evidence>
<name>X1N766_9ZZZZ</name>
<feature type="transmembrane region" description="Helical" evidence="7">
    <location>
        <begin position="36"/>
        <end position="54"/>
    </location>
</feature>
<dbReference type="GO" id="GO:0005886">
    <property type="term" value="C:plasma membrane"/>
    <property type="evidence" value="ECO:0007669"/>
    <property type="project" value="UniProtKB-SubCell"/>
</dbReference>
<evidence type="ECO:0000256" key="2">
    <source>
        <dbReference type="ARBA" id="ARBA00022448"/>
    </source>
</evidence>
<evidence type="ECO:0000256" key="1">
    <source>
        <dbReference type="ARBA" id="ARBA00004651"/>
    </source>
</evidence>
<keyword evidence="5 7" id="KW-1133">Transmembrane helix</keyword>
<sequence length="71" mass="7723">WLNWVAGGLLVAMMLITVVNLIMVQVDRPFVGTTEIVGFLAALVAAFALGYTQLQKGHTRVDILVLRFPPG</sequence>
<dbReference type="Pfam" id="PF04290">
    <property type="entry name" value="DctQ"/>
    <property type="match status" value="1"/>
</dbReference>
<accession>X1N766</accession>
<keyword evidence="3" id="KW-1003">Cell membrane</keyword>
<evidence type="ECO:0000256" key="5">
    <source>
        <dbReference type="ARBA" id="ARBA00022989"/>
    </source>
</evidence>
<organism evidence="9">
    <name type="scientific">marine sediment metagenome</name>
    <dbReference type="NCBI Taxonomy" id="412755"/>
    <lineage>
        <taxon>unclassified sequences</taxon>
        <taxon>metagenomes</taxon>
        <taxon>ecological metagenomes</taxon>
    </lineage>
</organism>
<feature type="transmembrane region" description="Helical" evidence="7">
    <location>
        <begin position="6"/>
        <end position="24"/>
    </location>
</feature>
<comment type="caution">
    <text evidence="9">The sequence shown here is derived from an EMBL/GenBank/DDBJ whole genome shotgun (WGS) entry which is preliminary data.</text>
</comment>
<evidence type="ECO:0000256" key="3">
    <source>
        <dbReference type="ARBA" id="ARBA00022475"/>
    </source>
</evidence>
<evidence type="ECO:0000313" key="9">
    <source>
        <dbReference type="EMBL" id="GAI39433.1"/>
    </source>
</evidence>
<keyword evidence="4 7" id="KW-0812">Transmembrane</keyword>
<gene>
    <name evidence="9" type="ORF">S06H3_49972</name>
</gene>
<keyword evidence="2" id="KW-0813">Transport</keyword>
<feature type="non-terminal residue" evidence="9">
    <location>
        <position position="1"/>
    </location>
</feature>
<protein>
    <recommendedName>
        <fullName evidence="8">Tripartite ATP-independent periplasmic transporters DctQ component domain-containing protein</fullName>
    </recommendedName>
</protein>
<feature type="domain" description="Tripartite ATP-independent periplasmic transporters DctQ component" evidence="8">
    <location>
        <begin position="13"/>
        <end position="70"/>
    </location>
</feature>
<reference evidence="9" key="1">
    <citation type="journal article" date="2014" name="Front. Microbiol.">
        <title>High frequency of phylogenetically diverse reductive dehalogenase-homologous genes in deep subseafloor sedimentary metagenomes.</title>
        <authorList>
            <person name="Kawai M."/>
            <person name="Futagami T."/>
            <person name="Toyoda A."/>
            <person name="Takaki Y."/>
            <person name="Nishi S."/>
            <person name="Hori S."/>
            <person name="Arai W."/>
            <person name="Tsubouchi T."/>
            <person name="Morono Y."/>
            <person name="Uchiyama I."/>
            <person name="Ito T."/>
            <person name="Fujiyama A."/>
            <person name="Inagaki F."/>
            <person name="Takami H."/>
        </authorList>
    </citation>
    <scope>NUCLEOTIDE SEQUENCE</scope>
    <source>
        <strain evidence="9">Expedition CK06-06</strain>
    </source>
</reference>
<evidence type="ECO:0000256" key="4">
    <source>
        <dbReference type="ARBA" id="ARBA00022692"/>
    </source>
</evidence>
<evidence type="ECO:0000256" key="7">
    <source>
        <dbReference type="SAM" id="Phobius"/>
    </source>
</evidence>
<dbReference type="EMBL" id="BARV01031594">
    <property type="protein sequence ID" value="GAI39433.1"/>
    <property type="molecule type" value="Genomic_DNA"/>
</dbReference>
<comment type="subcellular location">
    <subcellularLocation>
        <location evidence="1">Cell membrane</location>
        <topology evidence="1">Multi-pass membrane protein</topology>
    </subcellularLocation>
</comment>
<keyword evidence="6 7" id="KW-0472">Membrane</keyword>
<dbReference type="AlphaFoldDB" id="X1N766"/>
<dbReference type="InterPro" id="IPR055348">
    <property type="entry name" value="DctQ"/>
</dbReference>
<proteinExistence type="predicted"/>